<comment type="similarity">
    <text evidence="3">Belongs to the class I-like SAM-binding methyltransferase superfamily. TPMT family.</text>
</comment>
<keyword evidence="6 10" id="KW-0489">Methyltransferase</keyword>
<comment type="catalytic activity">
    <reaction evidence="1">
        <text>S-adenosyl-L-methionine + a thiopurine = S-adenosyl-L-homocysteine + a thiopurine S-methylether.</text>
        <dbReference type="EC" id="2.1.1.67"/>
    </reaction>
</comment>
<dbReference type="PANTHER" id="PTHR10259:SF11">
    <property type="entry name" value="THIOPURINE S-METHYLTRANSFERASE"/>
    <property type="match status" value="1"/>
</dbReference>
<dbReference type="PIRSF" id="PIRSF023956">
    <property type="entry name" value="Thiopurine_S-methyltransferase"/>
    <property type="match status" value="1"/>
</dbReference>
<name>A0A2P2E1J1_9LEPT</name>
<organism evidence="10 11">
    <name type="scientific">Leptospira ryugenii</name>
    <dbReference type="NCBI Taxonomy" id="1917863"/>
    <lineage>
        <taxon>Bacteria</taxon>
        <taxon>Pseudomonadati</taxon>
        <taxon>Spirochaetota</taxon>
        <taxon>Spirochaetia</taxon>
        <taxon>Leptospirales</taxon>
        <taxon>Leptospiraceae</taxon>
        <taxon>Leptospira</taxon>
    </lineage>
</organism>
<dbReference type="CDD" id="cd02440">
    <property type="entry name" value="AdoMet_MTases"/>
    <property type="match status" value="1"/>
</dbReference>
<evidence type="ECO:0000256" key="7">
    <source>
        <dbReference type="ARBA" id="ARBA00022679"/>
    </source>
</evidence>
<dbReference type="AlphaFoldDB" id="A0A2P2E1J1"/>
<dbReference type="NCBIfam" id="NF009732">
    <property type="entry name" value="PRK13255.1"/>
    <property type="match status" value="1"/>
</dbReference>
<keyword evidence="7 10" id="KW-0808">Transferase</keyword>
<gene>
    <name evidence="10" type="ORF">LPTSP4_22840</name>
</gene>
<evidence type="ECO:0000256" key="4">
    <source>
        <dbReference type="ARBA" id="ARBA00011905"/>
    </source>
</evidence>
<dbReference type="FunFam" id="3.40.50.150:FF:000101">
    <property type="entry name" value="Thiopurine S-methyltransferase"/>
    <property type="match status" value="1"/>
</dbReference>
<dbReference type="SUPFAM" id="SSF53335">
    <property type="entry name" value="S-adenosyl-L-methionine-dependent methyltransferases"/>
    <property type="match status" value="1"/>
</dbReference>
<dbReference type="GO" id="GO:0010038">
    <property type="term" value="P:response to metal ion"/>
    <property type="evidence" value="ECO:0007669"/>
    <property type="project" value="InterPro"/>
</dbReference>
<evidence type="ECO:0000256" key="6">
    <source>
        <dbReference type="ARBA" id="ARBA00022603"/>
    </source>
</evidence>
<dbReference type="InterPro" id="IPR022474">
    <property type="entry name" value="Thiopur_S-MeTfrase_Se/Te_detox"/>
</dbReference>
<keyword evidence="5" id="KW-0963">Cytoplasm</keyword>
<dbReference type="GO" id="GO:0005737">
    <property type="term" value="C:cytoplasm"/>
    <property type="evidence" value="ECO:0007669"/>
    <property type="project" value="UniProtKB-SubCell"/>
</dbReference>
<dbReference type="HAMAP" id="MF_00812">
    <property type="entry name" value="Thiopur_methtran"/>
    <property type="match status" value="1"/>
</dbReference>
<evidence type="ECO:0000256" key="2">
    <source>
        <dbReference type="ARBA" id="ARBA00004496"/>
    </source>
</evidence>
<dbReference type="EC" id="2.1.1.67" evidence="4 9"/>
<dbReference type="InterPro" id="IPR008854">
    <property type="entry name" value="TPMT"/>
</dbReference>
<dbReference type="GO" id="GO:0032259">
    <property type="term" value="P:methylation"/>
    <property type="evidence" value="ECO:0007669"/>
    <property type="project" value="UniProtKB-KW"/>
</dbReference>
<dbReference type="OrthoDB" id="9778208at2"/>
<dbReference type="NCBIfam" id="TIGR03840">
    <property type="entry name" value="TMPT_Se_Te"/>
    <property type="match status" value="1"/>
</dbReference>
<evidence type="ECO:0000313" key="10">
    <source>
        <dbReference type="EMBL" id="GBF50757.1"/>
    </source>
</evidence>
<reference evidence="10 11" key="1">
    <citation type="submission" date="2018-02" db="EMBL/GenBank/DDBJ databases">
        <title>Novel Leptospira species isolated from soil and water in Japan.</title>
        <authorList>
            <person name="Nakao R."/>
            <person name="Masuzawa T."/>
        </authorList>
    </citation>
    <scope>NUCLEOTIDE SEQUENCE [LARGE SCALE GENOMIC DNA]</scope>
    <source>
        <strain evidence="10 11">YH101</strain>
    </source>
</reference>
<comment type="subcellular location">
    <subcellularLocation>
        <location evidence="2">Cytoplasm</location>
    </subcellularLocation>
</comment>
<evidence type="ECO:0000313" key="11">
    <source>
        <dbReference type="Proteomes" id="UP000245133"/>
    </source>
</evidence>
<dbReference type="GO" id="GO:0008119">
    <property type="term" value="F:thiopurine S-methyltransferase activity"/>
    <property type="evidence" value="ECO:0007669"/>
    <property type="project" value="UniProtKB-UniRule"/>
</dbReference>
<keyword evidence="8" id="KW-0949">S-adenosyl-L-methionine</keyword>
<dbReference type="PANTHER" id="PTHR10259">
    <property type="entry name" value="THIOPURINE S-METHYLTRANSFERASE"/>
    <property type="match status" value="1"/>
</dbReference>
<dbReference type="RefSeq" id="WP_108976769.1">
    <property type="nucleotide sequence ID" value="NZ_BFBB01000007.1"/>
</dbReference>
<dbReference type="PROSITE" id="PS51585">
    <property type="entry name" value="SAM_MT_TPMT"/>
    <property type="match status" value="1"/>
</dbReference>
<protein>
    <recommendedName>
        <fullName evidence="4 9">Thiopurine S-methyltransferase</fullName>
        <ecNumber evidence="4 9">2.1.1.67</ecNumber>
    </recommendedName>
</protein>
<dbReference type="Proteomes" id="UP000245133">
    <property type="component" value="Unassembled WGS sequence"/>
</dbReference>
<dbReference type="EMBL" id="BFBB01000007">
    <property type="protein sequence ID" value="GBF50757.1"/>
    <property type="molecule type" value="Genomic_DNA"/>
</dbReference>
<comment type="caution">
    <text evidence="10">The sequence shown here is derived from an EMBL/GenBank/DDBJ whole genome shotgun (WGS) entry which is preliminary data.</text>
</comment>
<dbReference type="Pfam" id="PF05724">
    <property type="entry name" value="TPMT"/>
    <property type="match status" value="1"/>
</dbReference>
<dbReference type="InterPro" id="IPR029063">
    <property type="entry name" value="SAM-dependent_MTases_sf"/>
</dbReference>
<evidence type="ECO:0000256" key="9">
    <source>
        <dbReference type="NCBIfam" id="TIGR03840"/>
    </source>
</evidence>
<sequence>MEAEFWYKRWENLEIGFHEEFPNPFLVEYFSKLQLQAKGTIFVPLCGKTKDISWLLERDLQVVAVELSPLAITQLFTDLKYSPERTQVGNLTLWEAPNLKVFEGDIFQLEKEQIGSFDAIYDRAALVALPYGMRVQYVHKLRSLTDTAKILLICFEYDQSLASGPPFSISEEEIRSHYGQNFELNLFTEMTLTGGLRGKIPAKEKVWYLEPKPQASPKI</sequence>
<accession>A0A2P2E1J1</accession>
<dbReference type="InterPro" id="IPR025835">
    <property type="entry name" value="Thiopurine_S-MeTrfase"/>
</dbReference>
<proteinExistence type="inferred from homology"/>
<keyword evidence="11" id="KW-1185">Reference proteome</keyword>
<evidence type="ECO:0000256" key="5">
    <source>
        <dbReference type="ARBA" id="ARBA00022490"/>
    </source>
</evidence>
<evidence type="ECO:0000256" key="8">
    <source>
        <dbReference type="ARBA" id="ARBA00022691"/>
    </source>
</evidence>
<evidence type="ECO:0000256" key="1">
    <source>
        <dbReference type="ARBA" id="ARBA00000903"/>
    </source>
</evidence>
<dbReference type="Gene3D" id="3.40.50.150">
    <property type="entry name" value="Vaccinia Virus protein VP39"/>
    <property type="match status" value="1"/>
</dbReference>
<evidence type="ECO:0000256" key="3">
    <source>
        <dbReference type="ARBA" id="ARBA00008145"/>
    </source>
</evidence>